<sequence>MQPGAELASKLSGCKHSERRETDSLYTLYGDRKYPTEVPRTRRDHGETFLRPKIADLLPDPPCGSDSALEDKDQDLPDLLSQPRNGKVTYQKQPDPQWATRTDIHTMVMDIKTFFTSEMATLKVDIGMLAGKIKAAEDTVQSLGLKQQSADTHLQEVSNTCAALSAKVEHLEDLACQRNLKIQGIPDAIDDGELPHYLRRLFAAALTPKQAKGLQHNGLYRLPGGPRNKDQTPRDVILGFKSQSDKDTILSQVKGYALFMFEQHALSFYHDLSRATLQWRTTFK</sequence>
<feature type="compositionally biased region" description="Basic and acidic residues" evidence="1">
    <location>
        <begin position="36"/>
        <end position="54"/>
    </location>
</feature>
<gene>
    <name evidence="2" type="ORF">PECUL_23A017143</name>
</gene>
<name>A0AAD1R721_PELCU</name>
<dbReference type="EMBL" id="OW240912">
    <property type="protein sequence ID" value="CAH2225209.1"/>
    <property type="molecule type" value="Genomic_DNA"/>
</dbReference>
<evidence type="ECO:0000256" key="1">
    <source>
        <dbReference type="SAM" id="MobiDB-lite"/>
    </source>
</evidence>
<organism evidence="2 3">
    <name type="scientific">Pelobates cultripes</name>
    <name type="common">Western spadefoot toad</name>
    <dbReference type="NCBI Taxonomy" id="61616"/>
    <lineage>
        <taxon>Eukaryota</taxon>
        <taxon>Metazoa</taxon>
        <taxon>Chordata</taxon>
        <taxon>Craniata</taxon>
        <taxon>Vertebrata</taxon>
        <taxon>Euteleostomi</taxon>
        <taxon>Amphibia</taxon>
        <taxon>Batrachia</taxon>
        <taxon>Anura</taxon>
        <taxon>Pelobatoidea</taxon>
        <taxon>Pelobatidae</taxon>
        <taxon>Pelobates</taxon>
    </lineage>
</organism>
<reference evidence="2" key="1">
    <citation type="submission" date="2022-03" db="EMBL/GenBank/DDBJ databases">
        <authorList>
            <person name="Alioto T."/>
            <person name="Alioto T."/>
            <person name="Gomez Garrido J."/>
        </authorList>
    </citation>
    <scope>NUCLEOTIDE SEQUENCE</scope>
</reference>
<dbReference type="Gene3D" id="3.30.70.1820">
    <property type="entry name" value="L1 transposable element, RRM domain"/>
    <property type="match status" value="1"/>
</dbReference>
<evidence type="ECO:0000313" key="2">
    <source>
        <dbReference type="EMBL" id="CAH2225209.1"/>
    </source>
</evidence>
<keyword evidence="3" id="KW-1185">Reference proteome</keyword>
<feature type="region of interest" description="Disordered" evidence="1">
    <location>
        <begin position="36"/>
        <end position="95"/>
    </location>
</feature>
<feature type="compositionally biased region" description="Polar residues" evidence="1">
    <location>
        <begin position="82"/>
        <end position="94"/>
    </location>
</feature>
<proteinExistence type="predicted"/>
<evidence type="ECO:0000313" key="3">
    <source>
        <dbReference type="Proteomes" id="UP001295444"/>
    </source>
</evidence>
<accession>A0AAD1R721</accession>
<dbReference type="Proteomes" id="UP001295444">
    <property type="component" value="Chromosome 01"/>
</dbReference>
<protein>
    <submittedName>
        <fullName evidence="2">Uncharacterized protein</fullName>
    </submittedName>
</protein>
<dbReference type="AlphaFoldDB" id="A0AAD1R721"/>